<accession>A0A6I0F379</accession>
<dbReference type="InterPro" id="IPR024936">
    <property type="entry name" value="Cyclophilin-type_PPIase"/>
</dbReference>
<keyword evidence="3 5" id="KW-0697">Rotamase</keyword>
<reference evidence="7 8" key="1">
    <citation type="submission" date="2019-10" db="EMBL/GenBank/DDBJ databases">
        <title>Whole-genome sequence of the extremophile Heliorestis acidaminivorans DSM 24790.</title>
        <authorList>
            <person name="Kyndt J.A."/>
            <person name="Meyer T.E."/>
        </authorList>
    </citation>
    <scope>NUCLEOTIDE SEQUENCE [LARGE SCALE GENOMIC DNA]</scope>
    <source>
        <strain evidence="7 8">DSM 24790</strain>
    </source>
</reference>
<dbReference type="PANTHER" id="PTHR45625">
    <property type="entry name" value="PEPTIDYL-PROLYL CIS-TRANS ISOMERASE-RELATED"/>
    <property type="match status" value="1"/>
</dbReference>
<proteinExistence type="inferred from homology"/>
<dbReference type="Proteomes" id="UP000468766">
    <property type="component" value="Unassembled WGS sequence"/>
</dbReference>
<sequence length="176" mass="19056">MIIEPEKNYIATIETSYGTMKVELLPEAAPLAVNSFVFLAQEEYFDGIRFHRVIENFMIQTGDPLGLGFGGPGYTFADELPPALPYAPGVLAMANAGPNTNGSQFFIVTGSETSPSIQFLNTQAPNYTVFGRVIEGLEVALEISKAPVEASNGGEQSFPAEEIIMERVTIEVSEKN</sequence>
<evidence type="ECO:0000256" key="3">
    <source>
        <dbReference type="ARBA" id="ARBA00023110"/>
    </source>
</evidence>
<comment type="catalytic activity">
    <reaction evidence="5">
        <text>[protein]-peptidylproline (omega=180) = [protein]-peptidylproline (omega=0)</text>
        <dbReference type="Rhea" id="RHEA:16237"/>
        <dbReference type="Rhea" id="RHEA-COMP:10747"/>
        <dbReference type="Rhea" id="RHEA-COMP:10748"/>
        <dbReference type="ChEBI" id="CHEBI:83833"/>
        <dbReference type="ChEBI" id="CHEBI:83834"/>
        <dbReference type="EC" id="5.2.1.8"/>
    </reaction>
</comment>
<dbReference type="PIRSF" id="PIRSF001467">
    <property type="entry name" value="Peptidylpro_ismrse"/>
    <property type="match status" value="1"/>
</dbReference>
<feature type="domain" description="PPIase cyclophilin-type" evidence="6">
    <location>
        <begin position="10"/>
        <end position="170"/>
    </location>
</feature>
<evidence type="ECO:0000256" key="2">
    <source>
        <dbReference type="ARBA" id="ARBA00007365"/>
    </source>
</evidence>
<dbReference type="Pfam" id="PF00160">
    <property type="entry name" value="Pro_isomerase"/>
    <property type="match status" value="1"/>
</dbReference>
<dbReference type="GO" id="GO:0003755">
    <property type="term" value="F:peptidyl-prolyl cis-trans isomerase activity"/>
    <property type="evidence" value="ECO:0007669"/>
    <property type="project" value="UniProtKB-UniRule"/>
</dbReference>
<name>A0A6I0F379_9FIRM</name>
<keyword evidence="4 5" id="KW-0413">Isomerase</keyword>
<dbReference type="PROSITE" id="PS50072">
    <property type="entry name" value="CSA_PPIASE_2"/>
    <property type="match status" value="1"/>
</dbReference>
<comment type="similarity">
    <text evidence="2 5">Belongs to the cyclophilin-type PPIase family.</text>
</comment>
<evidence type="ECO:0000256" key="1">
    <source>
        <dbReference type="ARBA" id="ARBA00002388"/>
    </source>
</evidence>
<evidence type="ECO:0000256" key="5">
    <source>
        <dbReference type="RuleBase" id="RU363019"/>
    </source>
</evidence>
<evidence type="ECO:0000313" key="8">
    <source>
        <dbReference type="Proteomes" id="UP000468766"/>
    </source>
</evidence>
<dbReference type="PANTHER" id="PTHR45625:SF4">
    <property type="entry name" value="PEPTIDYLPROLYL ISOMERASE DOMAIN AND WD REPEAT-CONTAINING PROTEIN 1"/>
    <property type="match status" value="1"/>
</dbReference>
<comment type="function">
    <text evidence="1 5">PPIases accelerate the folding of proteins. It catalyzes the cis-trans isomerization of proline imidic peptide bonds in oligopeptides.</text>
</comment>
<dbReference type="InterPro" id="IPR029000">
    <property type="entry name" value="Cyclophilin-like_dom_sf"/>
</dbReference>
<dbReference type="SUPFAM" id="SSF50891">
    <property type="entry name" value="Cyclophilin-like"/>
    <property type="match status" value="1"/>
</dbReference>
<protein>
    <recommendedName>
        <fullName evidence="5">Peptidyl-prolyl cis-trans isomerase</fullName>
        <shortName evidence="5">PPIase</shortName>
        <ecNumber evidence="5">5.2.1.8</ecNumber>
    </recommendedName>
</protein>
<dbReference type="EC" id="5.2.1.8" evidence="5"/>
<gene>
    <name evidence="7" type="ORF">F9B85_12120</name>
</gene>
<dbReference type="OrthoDB" id="9807797at2"/>
<organism evidence="7 8">
    <name type="scientific">Heliorestis acidaminivorans</name>
    <dbReference type="NCBI Taxonomy" id="553427"/>
    <lineage>
        <taxon>Bacteria</taxon>
        <taxon>Bacillati</taxon>
        <taxon>Bacillota</taxon>
        <taxon>Clostridia</taxon>
        <taxon>Eubacteriales</taxon>
        <taxon>Heliobacteriaceae</taxon>
        <taxon>Heliorestis</taxon>
    </lineage>
</organism>
<dbReference type="EMBL" id="WBXO01000011">
    <property type="protein sequence ID" value="KAB2951584.1"/>
    <property type="molecule type" value="Genomic_DNA"/>
</dbReference>
<dbReference type="InterPro" id="IPR002130">
    <property type="entry name" value="Cyclophilin-type_PPIase_dom"/>
</dbReference>
<evidence type="ECO:0000259" key="6">
    <source>
        <dbReference type="PROSITE" id="PS50072"/>
    </source>
</evidence>
<dbReference type="AlphaFoldDB" id="A0A6I0F379"/>
<dbReference type="CDD" id="cd00317">
    <property type="entry name" value="cyclophilin"/>
    <property type="match status" value="1"/>
</dbReference>
<keyword evidence="8" id="KW-1185">Reference proteome</keyword>
<dbReference type="PRINTS" id="PR00153">
    <property type="entry name" value="CSAPPISMRASE"/>
</dbReference>
<evidence type="ECO:0000313" key="7">
    <source>
        <dbReference type="EMBL" id="KAB2951584.1"/>
    </source>
</evidence>
<comment type="caution">
    <text evidence="7">The sequence shown here is derived from an EMBL/GenBank/DDBJ whole genome shotgun (WGS) entry which is preliminary data.</text>
</comment>
<dbReference type="Gene3D" id="2.40.100.10">
    <property type="entry name" value="Cyclophilin-like"/>
    <property type="match status" value="1"/>
</dbReference>
<evidence type="ECO:0000256" key="4">
    <source>
        <dbReference type="ARBA" id="ARBA00023235"/>
    </source>
</evidence>
<dbReference type="InterPro" id="IPR044666">
    <property type="entry name" value="Cyclophilin_A-like"/>
</dbReference>